<dbReference type="Proteomes" id="UP001159363">
    <property type="component" value="Chromosome 2"/>
</dbReference>
<dbReference type="PANTHER" id="PTHR46481">
    <property type="entry name" value="ZINC FINGER BED DOMAIN-CONTAINING PROTEIN 4"/>
    <property type="match status" value="1"/>
</dbReference>
<feature type="chain" id="PRO_5045639681" description="Transposase" evidence="6">
    <location>
        <begin position="20"/>
        <end position="250"/>
    </location>
</feature>
<evidence type="ECO:0000256" key="2">
    <source>
        <dbReference type="ARBA" id="ARBA00022723"/>
    </source>
</evidence>
<keyword evidence="6" id="KW-0732">Signal</keyword>
<comment type="caution">
    <text evidence="7">The sequence shown here is derived from an EMBL/GenBank/DDBJ whole genome shotgun (WGS) entry which is preliminary data.</text>
</comment>
<evidence type="ECO:0000256" key="6">
    <source>
        <dbReference type="SAM" id="SignalP"/>
    </source>
</evidence>
<proteinExistence type="predicted"/>
<evidence type="ECO:0000256" key="3">
    <source>
        <dbReference type="ARBA" id="ARBA00022771"/>
    </source>
</evidence>
<evidence type="ECO:0000256" key="4">
    <source>
        <dbReference type="ARBA" id="ARBA00022833"/>
    </source>
</evidence>
<evidence type="ECO:0000256" key="1">
    <source>
        <dbReference type="ARBA" id="ARBA00004123"/>
    </source>
</evidence>
<keyword evidence="5" id="KW-0539">Nucleus</keyword>
<protein>
    <recommendedName>
        <fullName evidence="9">Transposase</fullName>
    </recommendedName>
</protein>
<keyword evidence="3" id="KW-0863">Zinc-finger</keyword>
<gene>
    <name evidence="7" type="ORF">PR048_004837</name>
</gene>
<keyword evidence="4" id="KW-0862">Zinc</keyword>
<reference evidence="7 8" key="1">
    <citation type="submission" date="2023-02" db="EMBL/GenBank/DDBJ databases">
        <title>LHISI_Scaffold_Assembly.</title>
        <authorList>
            <person name="Stuart O.P."/>
            <person name="Cleave R."/>
            <person name="Magrath M.J.L."/>
            <person name="Mikheyev A.S."/>
        </authorList>
    </citation>
    <scope>NUCLEOTIDE SEQUENCE [LARGE SCALE GENOMIC DNA]</scope>
    <source>
        <strain evidence="7">Daus_M_001</strain>
        <tissue evidence="7">Leg muscle</tissue>
    </source>
</reference>
<sequence>MSAAIALSSWNHILCFAHSLQLAVNDAKNNVEGMKNVCSKGSAIVSYYHRSIQASSKLEHLQRQMNKPVHKLIQAIETRWNSEYLMLERLLEQREPLSAELSSSAKLDRFSTSEWKLVSGYVQFLKPMYAATTEMSSESYPTISMVIPILYVITAVLNRLVSQSQSGVMFGKELVKSIKARFPNPKASEKEILMLMPDAKPAPLPSSSTASTSVCSIWDSFDQLSETHFLASDDIAVKDEIQIFLKEKTD</sequence>
<name>A0ABQ9I6J3_9NEOP</name>
<accession>A0ABQ9I6J3</accession>
<keyword evidence="2" id="KW-0479">Metal-binding</keyword>
<evidence type="ECO:0008006" key="9">
    <source>
        <dbReference type="Google" id="ProtNLM"/>
    </source>
</evidence>
<evidence type="ECO:0000256" key="5">
    <source>
        <dbReference type="ARBA" id="ARBA00023242"/>
    </source>
</evidence>
<dbReference type="EMBL" id="JARBHB010000002">
    <property type="protein sequence ID" value="KAJ8892257.1"/>
    <property type="molecule type" value="Genomic_DNA"/>
</dbReference>
<evidence type="ECO:0000313" key="7">
    <source>
        <dbReference type="EMBL" id="KAJ8892257.1"/>
    </source>
</evidence>
<dbReference type="SUPFAM" id="SSF53098">
    <property type="entry name" value="Ribonuclease H-like"/>
    <property type="match status" value="1"/>
</dbReference>
<dbReference type="InterPro" id="IPR052035">
    <property type="entry name" value="ZnF_BED_domain_contain"/>
</dbReference>
<dbReference type="PANTHER" id="PTHR46481:SF10">
    <property type="entry name" value="ZINC FINGER BED DOMAIN-CONTAINING PROTEIN 39"/>
    <property type="match status" value="1"/>
</dbReference>
<keyword evidence="8" id="KW-1185">Reference proteome</keyword>
<comment type="subcellular location">
    <subcellularLocation>
        <location evidence="1">Nucleus</location>
    </subcellularLocation>
</comment>
<evidence type="ECO:0000313" key="8">
    <source>
        <dbReference type="Proteomes" id="UP001159363"/>
    </source>
</evidence>
<feature type="signal peptide" evidence="6">
    <location>
        <begin position="1"/>
        <end position="19"/>
    </location>
</feature>
<dbReference type="InterPro" id="IPR012337">
    <property type="entry name" value="RNaseH-like_sf"/>
</dbReference>
<organism evidence="7 8">
    <name type="scientific">Dryococelus australis</name>
    <dbReference type="NCBI Taxonomy" id="614101"/>
    <lineage>
        <taxon>Eukaryota</taxon>
        <taxon>Metazoa</taxon>
        <taxon>Ecdysozoa</taxon>
        <taxon>Arthropoda</taxon>
        <taxon>Hexapoda</taxon>
        <taxon>Insecta</taxon>
        <taxon>Pterygota</taxon>
        <taxon>Neoptera</taxon>
        <taxon>Polyneoptera</taxon>
        <taxon>Phasmatodea</taxon>
        <taxon>Verophasmatodea</taxon>
        <taxon>Anareolatae</taxon>
        <taxon>Phasmatidae</taxon>
        <taxon>Eurycanthinae</taxon>
        <taxon>Dryococelus</taxon>
    </lineage>
</organism>